<dbReference type="EMBL" id="JBEVCJ010000008">
    <property type="protein sequence ID" value="MET1255234.1"/>
    <property type="molecule type" value="Genomic_DNA"/>
</dbReference>
<dbReference type="GO" id="GO:0008412">
    <property type="term" value="F:4-hydroxybenzoate polyprenyltransferase activity"/>
    <property type="evidence" value="ECO:0007669"/>
    <property type="project" value="UniProtKB-EC"/>
</dbReference>
<accession>A0ABV2BTH4</accession>
<feature type="transmembrane region" description="Helical" evidence="11">
    <location>
        <begin position="87"/>
        <end position="111"/>
    </location>
</feature>
<dbReference type="InterPro" id="IPR044878">
    <property type="entry name" value="UbiA_sf"/>
</dbReference>
<feature type="transmembrane region" description="Helical" evidence="11">
    <location>
        <begin position="158"/>
        <end position="176"/>
    </location>
</feature>
<sequence>MPIKKPSELSFWKLFWQTFLELLVDVKQVLKKYFNIVKANIKLTKAQKYRLHQYGLLMRVDKPIGILLLLWPTLWSLWLAAEETPSFFLVLIFSLGVFLTRSAGCVINDYADRNFDGKVTRTKLRPLASKKLPEKEAIILFLVLSLVAFGLVLLLNTLSVILSIIAIIIATAYPYMKRVTYFPQVVLGAAFSMSIPMAFAATTNTIPDTAWVLYIANLLWVLAYDTLYGMVDKQDDLKIGIKSTAILFGEADLQIIAIIQSFFIFGMILVGTKFELNFWYYLGLIIAAALIVKQLYSCRDRAREHCFAAFLNNNWVGASIFCGILLSKSF</sequence>
<gene>
    <name evidence="11 13" type="primary">ubiA</name>
    <name evidence="13" type="ORF">ABVT43_08860</name>
</gene>
<dbReference type="CDD" id="cd13959">
    <property type="entry name" value="PT_UbiA_COQ2"/>
    <property type="match status" value="1"/>
</dbReference>
<dbReference type="InterPro" id="IPR006370">
    <property type="entry name" value="HB_polyprenyltransferase-like"/>
</dbReference>
<organism evidence="13 14">
    <name type="scientific">Aliikangiella maris</name>
    <dbReference type="NCBI Taxonomy" id="3162458"/>
    <lineage>
        <taxon>Bacteria</taxon>
        <taxon>Pseudomonadati</taxon>
        <taxon>Pseudomonadota</taxon>
        <taxon>Gammaproteobacteria</taxon>
        <taxon>Oceanospirillales</taxon>
        <taxon>Pleioneaceae</taxon>
        <taxon>Aliikangiella</taxon>
    </lineage>
</organism>
<evidence type="ECO:0000313" key="14">
    <source>
        <dbReference type="Proteomes" id="UP001548189"/>
    </source>
</evidence>
<name>A0ABV2BTH4_9GAMM</name>
<dbReference type="InterPro" id="IPR000537">
    <property type="entry name" value="UbiA_prenyltransferase"/>
</dbReference>
<reference evidence="13 14" key="1">
    <citation type="submission" date="2024-06" db="EMBL/GenBank/DDBJ databases">
        <authorList>
            <person name="Li F."/>
        </authorList>
    </citation>
    <scope>NUCLEOTIDE SEQUENCE [LARGE SCALE GENOMIC DNA]</scope>
    <source>
        <strain evidence="13 14">GXAS 311</strain>
    </source>
</reference>
<dbReference type="InterPro" id="IPR039653">
    <property type="entry name" value="Prenyltransferase"/>
</dbReference>
<evidence type="ECO:0000256" key="4">
    <source>
        <dbReference type="ARBA" id="ARBA00022475"/>
    </source>
</evidence>
<comment type="function">
    <text evidence="11">Catalyzes the prenylation of para-hydroxybenzoate (PHB) with an all-trans polyprenyl group. Mediates the second step in the final reaction sequence of ubiquinone-8 (UQ-8) biosynthesis, which is the condensation of the polyisoprenoid side chain with PHB, generating the first membrane-bound Q intermediate 3-octaprenyl-4-hydroxybenzoate.</text>
</comment>
<evidence type="ECO:0000256" key="1">
    <source>
        <dbReference type="ARBA" id="ARBA00001946"/>
    </source>
</evidence>
<dbReference type="NCBIfam" id="TIGR01474">
    <property type="entry name" value="ubiA_proteo"/>
    <property type="match status" value="1"/>
</dbReference>
<keyword evidence="10 11" id="KW-0472">Membrane</keyword>
<feature type="transmembrane region" description="Helical" evidence="11">
    <location>
        <begin position="211"/>
        <end position="231"/>
    </location>
</feature>
<dbReference type="Pfam" id="PF01040">
    <property type="entry name" value="UbiA"/>
    <property type="match status" value="1"/>
</dbReference>
<keyword evidence="14" id="KW-1185">Reference proteome</keyword>
<evidence type="ECO:0000256" key="12">
    <source>
        <dbReference type="NCBIfam" id="TIGR01474"/>
    </source>
</evidence>
<keyword evidence="4 11" id="KW-1003">Cell membrane</keyword>
<dbReference type="PROSITE" id="PS00943">
    <property type="entry name" value="UBIA"/>
    <property type="match status" value="1"/>
</dbReference>
<dbReference type="InterPro" id="IPR030470">
    <property type="entry name" value="UbiA_prenylTrfase_CS"/>
</dbReference>
<evidence type="ECO:0000313" key="13">
    <source>
        <dbReference type="EMBL" id="MET1255234.1"/>
    </source>
</evidence>
<feature type="transmembrane region" description="Helical" evidence="11">
    <location>
        <begin position="181"/>
        <end position="199"/>
    </location>
</feature>
<evidence type="ECO:0000256" key="7">
    <source>
        <dbReference type="ARBA" id="ARBA00022688"/>
    </source>
</evidence>
<comment type="similarity">
    <text evidence="3 11">Belongs to the UbiA prenyltransferase family.</text>
</comment>
<proteinExistence type="inferred from homology"/>
<evidence type="ECO:0000256" key="9">
    <source>
        <dbReference type="ARBA" id="ARBA00022989"/>
    </source>
</evidence>
<keyword evidence="6 11" id="KW-0808">Transferase</keyword>
<dbReference type="HAMAP" id="MF_01635">
    <property type="entry name" value="UbiA"/>
    <property type="match status" value="1"/>
</dbReference>
<comment type="catalytic activity">
    <reaction evidence="11">
        <text>all-trans-octaprenyl diphosphate + 4-hydroxybenzoate = 4-hydroxy-3-(all-trans-octaprenyl)benzoate + diphosphate</text>
        <dbReference type="Rhea" id="RHEA:27782"/>
        <dbReference type="ChEBI" id="CHEBI:1617"/>
        <dbReference type="ChEBI" id="CHEBI:17879"/>
        <dbReference type="ChEBI" id="CHEBI:33019"/>
        <dbReference type="ChEBI" id="CHEBI:57711"/>
        <dbReference type="EC" id="2.5.1.39"/>
    </reaction>
</comment>
<dbReference type="Proteomes" id="UP001548189">
    <property type="component" value="Unassembled WGS sequence"/>
</dbReference>
<evidence type="ECO:0000256" key="3">
    <source>
        <dbReference type="ARBA" id="ARBA00005985"/>
    </source>
</evidence>
<keyword evidence="9 11" id="KW-1133">Transmembrane helix</keyword>
<keyword evidence="8 11" id="KW-0812">Transmembrane</keyword>
<comment type="cofactor">
    <cofactor evidence="1 11">
        <name>Mg(2+)</name>
        <dbReference type="ChEBI" id="CHEBI:18420"/>
    </cofactor>
</comment>
<keyword evidence="7 11" id="KW-0831">Ubiquinone biosynthesis</keyword>
<evidence type="ECO:0000256" key="2">
    <source>
        <dbReference type="ARBA" id="ARBA00004141"/>
    </source>
</evidence>
<feature type="transmembrane region" description="Helical" evidence="11">
    <location>
        <begin position="278"/>
        <end position="296"/>
    </location>
</feature>
<dbReference type="PANTHER" id="PTHR11048">
    <property type="entry name" value="PRENYLTRANSFERASES"/>
    <property type="match status" value="1"/>
</dbReference>
<dbReference type="EC" id="2.5.1.39" evidence="11 12"/>
<comment type="subcellular location">
    <subcellularLocation>
        <location evidence="11">Cell inner membrane</location>
        <topology evidence="11">Multi-pass membrane protein</topology>
    </subcellularLocation>
    <subcellularLocation>
        <location evidence="2">Membrane</location>
        <topology evidence="2">Multi-pass membrane protein</topology>
    </subcellularLocation>
</comment>
<protein>
    <recommendedName>
        <fullName evidence="11 12">4-hydroxybenzoate octaprenyltransferase</fullName>
        <ecNumber evidence="11 12">2.5.1.39</ecNumber>
    </recommendedName>
    <alternativeName>
        <fullName evidence="11">4-HB polyprenyltransferase</fullName>
    </alternativeName>
</protein>
<keyword evidence="11" id="KW-0460">Magnesium</keyword>
<evidence type="ECO:0000256" key="10">
    <source>
        <dbReference type="ARBA" id="ARBA00023136"/>
    </source>
</evidence>
<feature type="transmembrane region" description="Helical" evidence="11">
    <location>
        <begin position="251"/>
        <end position="272"/>
    </location>
</feature>
<evidence type="ECO:0000256" key="6">
    <source>
        <dbReference type="ARBA" id="ARBA00022679"/>
    </source>
</evidence>
<evidence type="ECO:0000256" key="8">
    <source>
        <dbReference type="ARBA" id="ARBA00022692"/>
    </source>
</evidence>
<dbReference type="Gene3D" id="1.20.120.1780">
    <property type="entry name" value="UbiA prenyltransferase"/>
    <property type="match status" value="1"/>
</dbReference>
<dbReference type="Gene3D" id="1.10.357.140">
    <property type="entry name" value="UbiA prenyltransferase"/>
    <property type="match status" value="1"/>
</dbReference>
<keyword evidence="5 11" id="KW-0997">Cell inner membrane</keyword>
<dbReference type="PANTHER" id="PTHR11048:SF28">
    <property type="entry name" value="4-HYDROXYBENZOATE POLYPRENYLTRANSFERASE, MITOCHONDRIAL"/>
    <property type="match status" value="1"/>
</dbReference>
<evidence type="ECO:0000256" key="11">
    <source>
        <dbReference type="HAMAP-Rule" id="MF_01635"/>
    </source>
</evidence>
<comment type="pathway">
    <text evidence="11">Cofactor biosynthesis; ubiquinone biosynthesis.</text>
</comment>
<comment type="caution">
    <text evidence="13">The sequence shown here is derived from an EMBL/GenBank/DDBJ whole genome shotgun (WGS) entry which is preliminary data.</text>
</comment>
<feature type="transmembrane region" description="Helical" evidence="11">
    <location>
        <begin position="308"/>
        <end position="327"/>
    </location>
</feature>
<dbReference type="RefSeq" id="WP_353895819.1">
    <property type="nucleotide sequence ID" value="NZ_JBEVCJ010000008.1"/>
</dbReference>
<evidence type="ECO:0000256" key="5">
    <source>
        <dbReference type="ARBA" id="ARBA00022519"/>
    </source>
</evidence>
<feature type="transmembrane region" description="Helical" evidence="11">
    <location>
        <begin position="64"/>
        <end position="81"/>
    </location>
</feature>